<dbReference type="EMBL" id="OX465084">
    <property type="protein sequence ID" value="CAI9299661.1"/>
    <property type="molecule type" value="Genomic_DNA"/>
</dbReference>
<dbReference type="InterPro" id="IPR046956">
    <property type="entry name" value="RLP23-like"/>
</dbReference>
<keyword evidence="3" id="KW-0812">Transmembrane</keyword>
<evidence type="ECO:0000256" key="3">
    <source>
        <dbReference type="ARBA" id="ARBA00022692"/>
    </source>
</evidence>
<dbReference type="PANTHER" id="PTHR48063">
    <property type="entry name" value="LRR RECEPTOR-LIKE KINASE"/>
    <property type="match status" value="1"/>
</dbReference>
<dbReference type="SUPFAM" id="SSF52058">
    <property type="entry name" value="L domain-like"/>
    <property type="match status" value="2"/>
</dbReference>
<evidence type="ECO:0000256" key="4">
    <source>
        <dbReference type="ARBA" id="ARBA00022729"/>
    </source>
</evidence>
<keyword evidence="8" id="KW-0325">Glycoprotein</keyword>
<comment type="subcellular location">
    <subcellularLocation>
        <location evidence="1">Membrane</location>
        <topology evidence="1">Single-pass type I membrane protein</topology>
    </subcellularLocation>
</comment>
<evidence type="ECO:0000256" key="8">
    <source>
        <dbReference type="ARBA" id="ARBA00023180"/>
    </source>
</evidence>
<dbReference type="Pfam" id="PF00560">
    <property type="entry name" value="LRR_1"/>
    <property type="match status" value="7"/>
</dbReference>
<evidence type="ECO:0000313" key="11">
    <source>
        <dbReference type="Proteomes" id="UP001177003"/>
    </source>
</evidence>
<keyword evidence="11" id="KW-1185">Reference proteome</keyword>
<proteinExistence type="predicted"/>
<keyword evidence="7" id="KW-0472">Membrane</keyword>
<keyword evidence="6" id="KW-1133">Transmembrane helix</keyword>
<dbReference type="InterPro" id="IPR001611">
    <property type="entry name" value="Leu-rich_rpt"/>
</dbReference>
<dbReference type="Pfam" id="PF07727">
    <property type="entry name" value="RVT_2"/>
    <property type="match status" value="1"/>
</dbReference>
<dbReference type="Gene3D" id="3.80.10.10">
    <property type="entry name" value="Ribonuclease Inhibitor"/>
    <property type="match status" value="2"/>
</dbReference>
<dbReference type="InterPro" id="IPR013103">
    <property type="entry name" value="RVT_2"/>
</dbReference>
<dbReference type="AlphaFoldDB" id="A0AA35ZVR0"/>
<gene>
    <name evidence="10" type="ORF">LSALG_LOCUS38355</name>
</gene>
<evidence type="ECO:0000256" key="7">
    <source>
        <dbReference type="ARBA" id="ARBA00023136"/>
    </source>
</evidence>
<name>A0AA35ZVR0_LACSI</name>
<protein>
    <recommendedName>
        <fullName evidence="9">Reverse transcriptase Ty1/copia-type domain-containing protein</fullName>
    </recommendedName>
</protein>
<evidence type="ECO:0000256" key="2">
    <source>
        <dbReference type="ARBA" id="ARBA00022614"/>
    </source>
</evidence>
<dbReference type="FunFam" id="3.80.10.10:FF:000041">
    <property type="entry name" value="LRR receptor-like serine/threonine-protein kinase ERECTA"/>
    <property type="match status" value="1"/>
</dbReference>
<organism evidence="10 11">
    <name type="scientific">Lactuca saligna</name>
    <name type="common">Willowleaf lettuce</name>
    <dbReference type="NCBI Taxonomy" id="75948"/>
    <lineage>
        <taxon>Eukaryota</taxon>
        <taxon>Viridiplantae</taxon>
        <taxon>Streptophyta</taxon>
        <taxon>Embryophyta</taxon>
        <taxon>Tracheophyta</taxon>
        <taxon>Spermatophyta</taxon>
        <taxon>Magnoliopsida</taxon>
        <taxon>eudicotyledons</taxon>
        <taxon>Gunneridae</taxon>
        <taxon>Pentapetalae</taxon>
        <taxon>asterids</taxon>
        <taxon>campanulids</taxon>
        <taxon>Asterales</taxon>
        <taxon>Asteraceae</taxon>
        <taxon>Cichorioideae</taxon>
        <taxon>Cichorieae</taxon>
        <taxon>Lactucinae</taxon>
        <taxon>Lactuca</taxon>
    </lineage>
</organism>
<evidence type="ECO:0000256" key="5">
    <source>
        <dbReference type="ARBA" id="ARBA00022737"/>
    </source>
</evidence>
<evidence type="ECO:0000313" key="10">
    <source>
        <dbReference type="EMBL" id="CAI9299661.1"/>
    </source>
</evidence>
<feature type="domain" description="Reverse transcriptase Ty1/copia-type" evidence="9">
    <location>
        <begin position="2"/>
        <end position="73"/>
    </location>
</feature>
<dbReference type="InterPro" id="IPR032675">
    <property type="entry name" value="LRR_dom_sf"/>
</dbReference>
<keyword evidence="2" id="KW-0433">Leucine-rich repeat</keyword>
<keyword evidence="5" id="KW-0677">Repeat</keyword>
<evidence type="ECO:0000256" key="1">
    <source>
        <dbReference type="ARBA" id="ARBA00004479"/>
    </source>
</evidence>
<dbReference type="PANTHER" id="PTHR48063:SF106">
    <property type="entry name" value="LEUCINE-RICH REPEAT DOMAIN, L DOMAIN-LIKE PROTEIN-RELATED"/>
    <property type="match status" value="1"/>
</dbReference>
<sequence>MLQQAPRAWYNHLTKALQALGFNGSVTDPSLFVYSSNGTILYMLVYVDDIVLTGNNSKAIDRVIKSLGQTFCNQYCVNKIQSLPNLSLKELDLFSNLLNGTIPVSIGQLAKIGSLHVSNNSLEGVVFEAHFGNLLMLRSLDASSNTKLTFNFSHEWIPPFQLEDLDLSSCNISNRFPQWLRNQRKLGALVLSNATISGPLPSWLRKMLAIHFLDLSHNKLSGSLANLPNRGTVCVIGTGGTLLLANNIFNESLPRSLCKRTDLNFLDLSRNRLTGKFPKCLQNLQLLNTMMFSSNLLSVLDVGDNELFGSIPHWIGEKLTDLNVLRLHRNNFSGEIPKSLCKMLELQILDVAYNNLRGIIPHCLRELNRMVKGPRHSIYNGFPDSNENVIQIMKGEIPIEITALSMLVGLNLSNNHLSGNIPEKIRNMMKLESLDLSGNESTGMIPSSMATLTFLSHLNLSRNSLLGRIPTGRQLQTLTNPSIHAGNKAEESIKVRWFYLDIMSGFATGFSGIIGVAEETVDRIYVSVMVRVAKMNRGREATRSSDMQVVLKYMFINEYFDLCS</sequence>
<accession>A0AA35ZVR0</accession>
<reference evidence="10" key="1">
    <citation type="submission" date="2023-04" db="EMBL/GenBank/DDBJ databases">
        <authorList>
            <person name="Vijverberg K."/>
            <person name="Xiong W."/>
            <person name="Schranz E."/>
        </authorList>
    </citation>
    <scope>NUCLEOTIDE SEQUENCE</scope>
</reference>
<evidence type="ECO:0000259" key="9">
    <source>
        <dbReference type="Pfam" id="PF07727"/>
    </source>
</evidence>
<evidence type="ECO:0000256" key="6">
    <source>
        <dbReference type="ARBA" id="ARBA00022989"/>
    </source>
</evidence>
<keyword evidence="4" id="KW-0732">Signal</keyword>
<dbReference type="GO" id="GO:0016020">
    <property type="term" value="C:membrane"/>
    <property type="evidence" value="ECO:0007669"/>
    <property type="project" value="UniProtKB-SubCell"/>
</dbReference>
<dbReference type="Proteomes" id="UP001177003">
    <property type="component" value="Chromosome 8"/>
</dbReference>